<dbReference type="EMBL" id="WTXG01000001">
    <property type="protein sequence ID" value="KAI0307846.1"/>
    <property type="molecule type" value="Genomic_DNA"/>
</dbReference>
<feature type="transmembrane region" description="Helical" evidence="1">
    <location>
        <begin position="292"/>
        <end position="310"/>
    </location>
</feature>
<evidence type="ECO:0000313" key="2">
    <source>
        <dbReference type="EMBL" id="KAI0307846.1"/>
    </source>
</evidence>
<keyword evidence="3" id="KW-1185">Reference proteome</keyword>
<reference evidence="2" key="1">
    <citation type="journal article" date="2022" name="New Phytol.">
        <title>Evolutionary transition to the ectomycorrhizal habit in the genomes of a hyperdiverse lineage of mushroom-forming fungi.</title>
        <authorList>
            <person name="Looney B."/>
            <person name="Miyauchi S."/>
            <person name="Morin E."/>
            <person name="Drula E."/>
            <person name="Courty P.E."/>
            <person name="Kohler A."/>
            <person name="Kuo A."/>
            <person name="LaButti K."/>
            <person name="Pangilinan J."/>
            <person name="Lipzen A."/>
            <person name="Riley R."/>
            <person name="Andreopoulos W."/>
            <person name="He G."/>
            <person name="Johnson J."/>
            <person name="Nolan M."/>
            <person name="Tritt A."/>
            <person name="Barry K.W."/>
            <person name="Grigoriev I.V."/>
            <person name="Nagy L.G."/>
            <person name="Hibbett D."/>
            <person name="Henrissat B."/>
            <person name="Matheny P.B."/>
            <person name="Labbe J."/>
            <person name="Martin F.M."/>
        </authorList>
    </citation>
    <scope>NUCLEOTIDE SEQUENCE</scope>
    <source>
        <strain evidence="2">BPL690</strain>
    </source>
</reference>
<protein>
    <submittedName>
        <fullName evidence="2">Uncharacterized protein</fullName>
    </submittedName>
</protein>
<gene>
    <name evidence="2" type="ORF">B0F90DRAFT_1621325</name>
</gene>
<organism evidence="2 3">
    <name type="scientific">Multifurca ochricompacta</name>
    <dbReference type="NCBI Taxonomy" id="376703"/>
    <lineage>
        <taxon>Eukaryota</taxon>
        <taxon>Fungi</taxon>
        <taxon>Dikarya</taxon>
        <taxon>Basidiomycota</taxon>
        <taxon>Agaricomycotina</taxon>
        <taxon>Agaricomycetes</taxon>
        <taxon>Russulales</taxon>
        <taxon>Russulaceae</taxon>
        <taxon>Multifurca</taxon>
    </lineage>
</organism>
<accession>A0AAD4QTY4</accession>
<proteinExistence type="predicted"/>
<evidence type="ECO:0000256" key="1">
    <source>
        <dbReference type="SAM" id="Phobius"/>
    </source>
</evidence>
<feature type="transmembrane region" description="Helical" evidence="1">
    <location>
        <begin position="487"/>
        <end position="508"/>
    </location>
</feature>
<dbReference type="Proteomes" id="UP001203297">
    <property type="component" value="Unassembled WGS sequence"/>
</dbReference>
<evidence type="ECO:0000313" key="3">
    <source>
        <dbReference type="Proteomes" id="UP001203297"/>
    </source>
</evidence>
<feature type="transmembrane region" description="Helical" evidence="1">
    <location>
        <begin position="209"/>
        <end position="231"/>
    </location>
</feature>
<comment type="caution">
    <text evidence="2">The sequence shown here is derived from an EMBL/GenBank/DDBJ whole genome shotgun (WGS) entry which is preliminary data.</text>
</comment>
<keyword evidence="1" id="KW-0472">Membrane</keyword>
<feature type="transmembrane region" description="Helical" evidence="1">
    <location>
        <begin position="344"/>
        <end position="362"/>
    </location>
</feature>
<name>A0AAD4QTY4_9AGAM</name>
<dbReference type="AlphaFoldDB" id="A0AAD4QTY4"/>
<keyword evidence="1" id="KW-1133">Transmembrane helix</keyword>
<feature type="transmembrane region" description="Helical" evidence="1">
    <location>
        <begin position="388"/>
        <end position="413"/>
    </location>
</feature>
<keyword evidence="1" id="KW-0812">Transmembrane</keyword>
<sequence length="523" mass="58575">MTEESTPLILNRSTRTRPSLDYRTVSSSPSLPILTPVVNRVRQHGLQAVDDGDLFPSATTAVEQVSFKLIVLLQLYLLYRAPPSTFGQEVWEQWSKERASSLNSEDLERRAIHLWEEFLEVSRTTGEIEECLWSAYPLEEDKSLNVRGMSPIVVDILKDPKAPPSLLSHRLITLSLLRTWTHGRVLTPAESLSLRVLQRFSSVTTPSRVVHAVDILLQLGYLALLSNYVLYPPERPIVTTGLSSTGTREALLIIYSTASLIRPPPTFLVAPFVLVTGAFFFSLPSTPLPGDTSYSILLGALILHVLLLHLPRTPSPNFLVSPEVTLPLATLLWHEFTRTLYPGILFYLPAAFLASFFLSVALEDSIPHFPTALNLVGPAPMEIRMAFFTLWSILLLLMLASTALLVLFSASLLPISSRMACPWDRYSVAVGLRSRRIFVAAVSGYSVPYYFPPPFNLLQVLFICTPRYLSRQFGWKESPVIEQFEGILWHFTTGLLGFLVAGCCWLWTTMTTSLSLTSFSWNM</sequence>